<evidence type="ECO:0000313" key="6">
    <source>
        <dbReference type="Proteomes" id="UP000251314"/>
    </source>
</evidence>
<reference evidence="5 6" key="1">
    <citation type="submission" date="2018-01" db="EMBL/GenBank/DDBJ databases">
        <title>Draft genome of the strawberry crown rot pathogen Phytophthora cactorum.</title>
        <authorList>
            <person name="Armitage A.D."/>
            <person name="Lysoe E."/>
            <person name="Nellist C.F."/>
            <person name="Harrison R.J."/>
            <person name="Brurberg M.B."/>
        </authorList>
    </citation>
    <scope>NUCLEOTIDE SEQUENCE [LARGE SCALE GENOMIC DNA]</scope>
    <source>
        <strain evidence="5 6">10300</strain>
    </source>
</reference>
<gene>
    <name evidence="5" type="ORF">PC110_g9844</name>
    <name evidence="1" type="ORF">PC113_g7607</name>
    <name evidence="2" type="ORF">PC115_g9713</name>
    <name evidence="3" type="ORF">PC117_g7858</name>
    <name evidence="4" type="ORF">PC129_g11996</name>
</gene>
<evidence type="ECO:0000313" key="4">
    <source>
        <dbReference type="EMBL" id="KAG3217165.1"/>
    </source>
</evidence>
<dbReference type="Proteomes" id="UP000736787">
    <property type="component" value="Unassembled WGS sequence"/>
</dbReference>
<dbReference type="EMBL" id="RCMV01000439">
    <property type="protein sequence ID" value="KAG3217165.1"/>
    <property type="molecule type" value="Genomic_DNA"/>
</dbReference>
<evidence type="ECO:0000313" key="3">
    <source>
        <dbReference type="EMBL" id="KAG2946156.1"/>
    </source>
</evidence>
<protein>
    <submittedName>
        <fullName evidence="5">Uncharacterized protein</fullName>
    </submittedName>
</protein>
<evidence type="ECO:0000313" key="2">
    <source>
        <dbReference type="EMBL" id="KAG2920778.1"/>
    </source>
</evidence>
<evidence type="ECO:0000313" key="1">
    <source>
        <dbReference type="EMBL" id="KAG2860954.1"/>
    </source>
</evidence>
<sequence length="93" mass="10496">MTIANGFILHKFILKKKGEPVPTHAQYMRRLHSELLATTEASLLTNTNAEDLISEPPDLAPSLASGSAIPEHLKKCIRFRKRKRNDEDNERSS</sequence>
<organism evidence="5 6">
    <name type="scientific">Phytophthora cactorum</name>
    <dbReference type="NCBI Taxonomy" id="29920"/>
    <lineage>
        <taxon>Eukaryota</taxon>
        <taxon>Sar</taxon>
        <taxon>Stramenopiles</taxon>
        <taxon>Oomycota</taxon>
        <taxon>Peronosporomycetes</taxon>
        <taxon>Peronosporales</taxon>
        <taxon>Peronosporaceae</taxon>
        <taxon>Phytophthora</taxon>
    </lineage>
</organism>
<evidence type="ECO:0000313" key="5">
    <source>
        <dbReference type="EMBL" id="RAW33815.1"/>
    </source>
</evidence>
<comment type="caution">
    <text evidence="5">The sequence shown here is derived from an EMBL/GenBank/DDBJ whole genome shotgun (WGS) entry which is preliminary data.</text>
</comment>
<keyword evidence="6" id="KW-1185">Reference proteome</keyword>
<accession>A0A329SAH8</accession>
<dbReference type="Proteomes" id="UP000735874">
    <property type="component" value="Unassembled WGS sequence"/>
</dbReference>
<dbReference type="EMBL" id="MJFZ01000224">
    <property type="protein sequence ID" value="RAW33815.1"/>
    <property type="molecule type" value="Genomic_DNA"/>
</dbReference>
<dbReference type="EMBL" id="RCMK01000164">
    <property type="protein sequence ID" value="KAG2946156.1"/>
    <property type="molecule type" value="Genomic_DNA"/>
</dbReference>
<reference evidence="1" key="2">
    <citation type="submission" date="2018-10" db="EMBL/GenBank/DDBJ databases">
        <title>Effector identification in a new, highly contiguous assembly of the strawberry crown rot pathogen Phytophthora cactorum.</title>
        <authorList>
            <person name="Armitage A.D."/>
            <person name="Nellist C.F."/>
            <person name="Bates H."/>
            <person name="Vickerstaff R.J."/>
            <person name="Harrison R.J."/>
        </authorList>
    </citation>
    <scope>NUCLEOTIDE SEQUENCE</scope>
    <source>
        <strain evidence="1">15-7</strain>
        <strain evidence="2">4032</strain>
        <strain evidence="3">4040</strain>
        <strain evidence="4">P421</strain>
    </source>
</reference>
<dbReference type="OrthoDB" id="10432407at2759"/>
<dbReference type="VEuPathDB" id="FungiDB:PC110_g9844"/>
<dbReference type="Proteomes" id="UP000774804">
    <property type="component" value="Unassembled WGS sequence"/>
</dbReference>
<dbReference type="Proteomes" id="UP000760860">
    <property type="component" value="Unassembled WGS sequence"/>
</dbReference>
<name>A0A329SAH8_9STRA</name>
<dbReference type="EMBL" id="RCMG01000169">
    <property type="protein sequence ID" value="KAG2860954.1"/>
    <property type="molecule type" value="Genomic_DNA"/>
</dbReference>
<dbReference type="EMBL" id="RCMI01000273">
    <property type="protein sequence ID" value="KAG2920778.1"/>
    <property type="molecule type" value="Genomic_DNA"/>
</dbReference>
<dbReference type="Proteomes" id="UP000251314">
    <property type="component" value="Unassembled WGS sequence"/>
</dbReference>
<proteinExistence type="predicted"/>
<dbReference type="AlphaFoldDB" id="A0A329SAH8"/>